<evidence type="ECO:0000313" key="1">
    <source>
        <dbReference type="EMBL" id="MGI1895883.1"/>
    </source>
</evidence>
<comment type="caution">
    <text evidence="1">The sequence shown here is derived from an EMBL/GenBank/DDBJ whole genome shotgun (WGS) entry which is preliminary data.</text>
</comment>
<accession>A0ACC7R4I1</accession>
<proteinExistence type="predicted"/>
<gene>
    <name evidence="1" type="ORF">REH74_000005</name>
</gene>
<protein>
    <submittedName>
        <fullName evidence="1">Phosphate/phosphite/phosphonate ABC transporter substrate-binding protein</fullName>
    </submittedName>
</protein>
<reference evidence="1" key="1">
    <citation type="submission" date="2024-11" db="EMBL/GenBank/DDBJ databases">
        <title>Identification of new Vibrio campbellii strains harboring the pVA1 plasmid isolated from Penaeus vannamei postlarvae affected by outbreaks of acute hepatopancreatic necrosis disease (AHPND) in Mexico.</title>
        <authorList>
            <person name="Gomez-Gil B."/>
            <person name="Enciso-Ibarra J."/>
        </authorList>
    </citation>
    <scope>NUCLEOTIDE SEQUENCE</scope>
    <source>
        <strain evidence="1">M270204</strain>
    </source>
</reference>
<sequence>MLPPKLMAKPQLIFGVVPQQSAAKLAEQWQPLLDRWGELAGVELKFATARDIPTFEKRLAAGEYDVAYMNPYHFTLVNQTPGYTAIAHAKDKKITGILVTKADWKGDLQDLQQQTIAFPAPRAFAASIINQSELTQKGIVFDTKYVGSHDSVYLGVAKGLYQAGGGVSRTFHSLDESVRNQLKILYKTAPYTPHAIAVSHSVVTETREALQNSIETLNRDAKAQGSFHLLNIKGLQHAEDKDWNDVVQLGISL</sequence>
<name>A0ACC7R4I1_9VIBR</name>
<evidence type="ECO:0000313" key="2">
    <source>
        <dbReference type="Proteomes" id="UP001354073"/>
    </source>
</evidence>
<organism evidence="1 2">
    <name type="scientific">Vibrio campbellii</name>
    <dbReference type="NCBI Taxonomy" id="680"/>
    <lineage>
        <taxon>Bacteria</taxon>
        <taxon>Pseudomonadati</taxon>
        <taxon>Pseudomonadota</taxon>
        <taxon>Gammaproteobacteria</taxon>
        <taxon>Vibrionales</taxon>
        <taxon>Vibrionaceae</taxon>
        <taxon>Vibrio</taxon>
    </lineage>
</organism>
<dbReference type="Proteomes" id="UP001354073">
    <property type="component" value="Unassembled WGS sequence"/>
</dbReference>
<dbReference type="EMBL" id="JAVHXJ020000001">
    <property type="protein sequence ID" value="MGI1895883.1"/>
    <property type="molecule type" value="Genomic_DNA"/>
</dbReference>